<feature type="compositionally biased region" description="Basic residues" evidence="1">
    <location>
        <begin position="87"/>
        <end position="99"/>
    </location>
</feature>
<name>A0AAU9LPE7_9ASTR</name>
<organism evidence="2 3">
    <name type="scientific">Lactuca virosa</name>
    <dbReference type="NCBI Taxonomy" id="75947"/>
    <lineage>
        <taxon>Eukaryota</taxon>
        <taxon>Viridiplantae</taxon>
        <taxon>Streptophyta</taxon>
        <taxon>Embryophyta</taxon>
        <taxon>Tracheophyta</taxon>
        <taxon>Spermatophyta</taxon>
        <taxon>Magnoliopsida</taxon>
        <taxon>eudicotyledons</taxon>
        <taxon>Gunneridae</taxon>
        <taxon>Pentapetalae</taxon>
        <taxon>asterids</taxon>
        <taxon>campanulids</taxon>
        <taxon>Asterales</taxon>
        <taxon>Asteraceae</taxon>
        <taxon>Cichorioideae</taxon>
        <taxon>Cichorieae</taxon>
        <taxon>Lactucinae</taxon>
        <taxon>Lactuca</taxon>
    </lineage>
</organism>
<feature type="compositionally biased region" description="Pro residues" evidence="1">
    <location>
        <begin position="43"/>
        <end position="84"/>
    </location>
</feature>
<dbReference type="AlphaFoldDB" id="A0AAU9LPE7"/>
<sequence length="128" mass="13644">MWPNVPYHKPLPPKRRRLPVPSSSRGSGTGPSSSRGSKGPSPVAQPPPPPPPVAQPPPPPPPAAQPPPPPPRATQPPPPPPLAVPMPRRRASVGRSRRRQYSERISKQALRRKKPGVGSNGENPSIID</sequence>
<gene>
    <name evidence="2" type="ORF">LVIROSA_LOCUS3091</name>
</gene>
<evidence type="ECO:0000256" key="1">
    <source>
        <dbReference type="SAM" id="MobiDB-lite"/>
    </source>
</evidence>
<dbReference type="Proteomes" id="UP001157418">
    <property type="component" value="Unassembled WGS sequence"/>
</dbReference>
<feature type="region of interest" description="Disordered" evidence="1">
    <location>
        <begin position="1"/>
        <end position="128"/>
    </location>
</feature>
<dbReference type="PRINTS" id="PR01217">
    <property type="entry name" value="PRICHEXTENSN"/>
</dbReference>
<protein>
    <submittedName>
        <fullName evidence="2">Uncharacterized protein</fullName>
    </submittedName>
</protein>
<evidence type="ECO:0000313" key="3">
    <source>
        <dbReference type="Proteomes" id="UP001157418"/>
    </source>
</evidence>
<accession>A0AAU9LPE7</accession>
<keyword evidence="3" id="KW-1185">Reference proteome</keyword>
<dbReference type="EMBL" id="CAKMRJ010000001">
    <property type="protein sequence ID" value="CAH1415231.1"/>
    <property type="molecule type" value="Genomic_DNA"/>
</dbReference>
<feature type="compositionally biased region" description="Low complexity" evidence="1">
    <location>
        <begin position="19"/>
        <end position="42"/>
    </location>
</feature>
<reference evidence="2 3" key="1">
    <citation type="submission" date="2022-01" db="EMBL/GenBank/DDBJ databases">
        <authorList>
            <person name="Xiong W."/>
            <person name="Schranz E."/>
        </authorList>
    </citation>
    <scope>NUCLEOTIDE SEQUENCE [LARGE SCALE GENOMIC DNA]</scope>
</reference>
<evidence type="ECO:0000313" key="2">
    <source>
        <dbReference type="EMBL" id="CAH1415231.1"/>
    </source>
</evidence>
<proteinExistence type="predicted"/>
<comment type="caution">
    <text evidence="2">The sequence shown here is derived from an EMBL/GenBank/DDBJ whole genome shotgun (WGS) entry which is preliminary data.</text>
</comment>